<dbReference type="PANTHER" id="PTHR37534:SF9">
    <property type="entry name" value="ZN(II)2CYS6 TRANSCRIPTION FACTOR (EUROFUNG)"/>
    <property type="match status" value="1"/>
</dbReference>
<evidence type="ECO:0000313" key="5">
    <source>
        <dbReference type="Proteomes" id="UP000596902"/>
    </source>
</evidence>
<comment type="subcellular location">
    <subcellularLocation>
        <location evidence="1">Nucleus</location>
    </subcellularLocation>
</comment>
<dbReference type="Proteomes" id="UP000596902">
    <property type="component" value="Unassembled WGS sequence"/>
</dbReference>
<evidence type="ECO:0000256" key="1">
    <source>
        <dbReference type="ARBA" id="ARBA00004123"/>
    </source>
</evidence>
<dbReference type="GO" id="GO:0000976">
    <property type="term" value="F:transcription cis-regulatory region binding"/>
    <property type="evidence" value="ECO:0007669"/>
    <property type="project" value="TreeGrafter"/>
</dbReference>
<keyword evidence="5" id="KW-1185">Reference proteome</keyword>
<dbReference type="CDD" id="cd12148">
    <property type="entry name" value="fungal_TF_MHR"/>
    <property type="match status" value="1"/>
</dbReference>
<dbReference type="RefSeq" id="XP_038789849.1">
    <property type="nucleotide sequence ID" value="XM_038926557.1"/>
</dbReference>
<gene>
    <name evidence="4" type="ORF">GT037_001510</name>
</gene>
<dbReference type="Pfam" id="PF11951">
    <property type="entry name" value="Fungal_trans_2"/>
    <property type="match status" value="1"/>
</dbReference>
<keyword evidence="2" id="KW-0539">Nucleus</keyword>
<protein>
    <recommendedName>
        <fullName evidence="6">Transcription factor domain-containing protein</fullName>
    </recommendedName>
</protein>
<reference evidence="4" key="1">
    <citation type="submission" date="2020-01" db="EMBL/GenBank/DDBJ databases">
        <authorList>
            <person name="Feng Z.H.Z."/>
        </authorList>
    </citation>
    <scope>NUCLEOTIDE SEQUENCE</scope>
    <source>
        <strain evidence="4">CBS107.38</strain>
    </source>
</reference>
<dbReference type="EMBL" id="JAAABM010000002">
    <property type="protein sequence ID" value="KAF7679859.1"/>
    <property type="molecule type" value="Genomic_DNA"/>
</dbReference>
<dbReference type="GeneID" id="62199735"/>
<evidence type="ECO:0000313" key="4">
    <source>
        <dbReference type="EMBL" id="KAF7679859.1"/>
    </source>
</evidence>
<evidence type="ECO:0000256" key="2">
    <source>
        <dbReference type="ARBA" id="ARBA00023242"/>
    </source>
</evidence>
<dbReference type="GO" id="GO:0003700">
    <property type="term" value="F:DNA-binding transcription factor activity"/>
    <property type="evidence" value="ECO:0007669"/>
    <property type="project" value="TreeGrafter"/>
</dbReference>
<sequence>MTALYERLSNASLQTSRNAHPIISTPTSANSVLHSLGVPVDFVPGSGIFPSYMQPPSSFAQEPLSTPPSSLYDLSACENVFRTTVPHSLPDVGWTSPHSRSPDFISQSSMTWSSAERPAYLRQDNYLRHESEIDFLLRHFSEGPGRWMDIFDTGAYFAAYVPVQARQSALLEHAAIACAARAFGRIKLHKSVREDDAPLYSGTKIHHSTRSVNWQRTAAENYGAAISLILGFLEENAIDTLEDPDYVFQDDGSEADKVSNDPASRGQSDTAERSSRVRPKDVLAALAILSMYEFLDGSTLEWVEHLKGAQFLFGLLQKPMKSLRMLSVGPSEVPTRWNFACNSRRAAFWNIVKQDMLAAYINRTGTRIDTEKFIMWREAGLPINDEGSLVAIVAANNDSRGCEGMVTESLLSNSLTWLMARLVNLLASLNPLSSETSATQTGIFSQTLSQYWWSLQRQFQSWHDGLPATFRPSTGSQLSHTMLPRSETDHKPIFYEVWYSTSLCASAKQLYHMGQILLHMSMPQTQTSDGYTMNYQLEPHPATCHVCQMHGREIIGIALAHLSGAVRINSVQPLFFAGQCLVDPREQQIVVDLLHEIERTVGWSTKDRVLQLVQQWQ</sequence>
<comment type="caution">
    <text evidence="4">The sequence shown here is derived from an EMBL/GenBank/DDBJ whole genome shotgun (WGS) entry which is preliminary data.</text>
</comment>
<proteinExistence type="predicted"/>
<evidence type="ECO:0008006" key="6">
    <source>
        <dbReference type="Google" id="ProtNLM"/>
    </source>
</evidence>
<reference evidence="4" key="2">
    <citation type="submission" date="2020-08" db="EMBL/GenBank/DDBJ databases">
        <title>Draft Genome Sequence of Cumin Blight Pathogen Alternaria burnsii.</title>
        <authorList>
            <person name="Feng Z."/>
        </authorList>
    </citation>
    <scope>NUCLEOTIDE SEQUENCE</scope>
    <source>
        <strain evidence="4">CBS107.38</strain>
    </source>
</reference>
<name>A0A8H7B917_9PLEO</name>
<dbReference type="InterPro" id="IPR021858">
    <property type="entry name" value="Fun_TF"/>
</dbReference>
<feature type="region of interest" description="Disordered" evidence="3">
    <location>
        <begin position="251"/>
        <end position="276"/>
    </location>
</feature>
<dbReference type="GO" id="GO:0045944">
    <property type="term" value="P:positive regulation of transcription by RNA polymerase II"/>
    <property type="evidence" value="ECO:0007669"/>
    <property type="project" value="TreeGrafter"/>
</dbReference>
<dbReference type="PANTHER" id="PTHR37534">
    <property type="entry name" value="TRANSCRIPTIONAL ACTIVATOR PROTEIN UGA3"/>
    <property type="match status" value="1"/>
</dbReference>
<dbReference type="OrthoDB" id="5418899at2759"/>
<dbReference type="AlphaFoldDB" id="A0A8H7B917"/>
<organism evidence="4 5">
    <name type="scientific">Alternaria burnsii</name>
    <dbReference type="NCBI Taxonomy" id="1187904"/>
    <lineage>
        <taxon>Eukaryota</taxon>
        <taxon>Fungi</taxon>
        <taxon>Dikarya</taxon>
        <taxon>Ascomycota</taxon>
        <taxon>Pezizomycotina</taxon>
        <taxon>Dothideomycetes</taxon>
        <taxon>Pleosporomycetidae</taxon>
        <taxon>Pleosporales</taxon>
        <taxon>Pleosporineae</taxon>
        <taxon>Pleosporaceae</taxon>
        <taxon>Alternaria</taxon>
        <taxon>Alternaria sect. Alternaria</taxon>
    </lineage>
</organism>
<accession>A0A8H7B917</accession>
<dbReference type="GO" id="GO:0005634">
    <property type="term" value="C:nucleus"/>
    <property type="evidence" value="ECO:0007669"/>
    <property type="project" value="UniProtKB-SubCell"/>
</dbReference>
<evidence type="ECO:0000256" key="3">
    <source>
        <dbReference type="SAM" id="MobiDB-lite"/>
    </source>
</evidence>